<dbReference type="EMBL" id="SNWH01000002">
    <property type="protein sequence ID" value="TDO15206.1"/>
    <property type="molecule type" value="Genomic_DNA"/>
</dbReference>
<evidence type="ECO:0000256" key="10">
    <source>
        <dbReference type="ARBA" id="ARBA00022989"/>
    </source>
</evidence>
<evidence type="ECO:0000256" key="2">
    <source>
        <dbReference type="ARBA" id="ARBA00004141"/>
    </source>
</evidence>
<dbReference type="SMART" id="SM00388">
    <property type="entry name" value="HisKA"/>
    <property type="match status" value="1"/>
</dbReference>
<sequence length="481" mass="53232">MMNRPVFLKRLATSLHARLVLWLLALLGTVWIALWTNTWSTAVDTAARDIDQRLRITASLLVTLYTAQSPRDAFGDLPRVFPPVGSTLLEMPAERGWEGPVNFEIVSLEYGLLARTADFPTAARQASAGFMDQQDGDRRWRIFTLDAPRHQLVTRVAVQQSVGSARAETLRNDFAWPLIWLLPVFAVLALFSVWRGLAPLRRIEQAIASQDPLAPRPLGIDPLRVPLELRRLVETLDQLMQRVAEVVIRQRAFTAGAGHELRTPLAGCRSQLQVAQRSREEQPRQRALHKALHSLDRMSRLVDQLLLLARLDPAAPALETEPLAFGPLVHRLVAERHEAAISDGIGVELAVKAPEDTSMMIDANPPLMETLIGNLLDNAIRFSPNGATVQVQLEHQGERVCLRVSDQGPGIPADELDKLFDPFFRSRSQGKGSNGLGLAIVQAVAKAHGGEAQALQPEHGGAEIIVYLPLTRRRPAERPAR</sequence>
<dbReference type="CDD" id="cd00075">
    <property type="entry name" value="HATPase"/>
    <property type="match status" value="1"/>
</dbReference>
<evidence type="ECO:0000256" key="3">
    <source>
        <dbReference type="ARBA" id="ARBA00012438"/>
    </source>
</evidence>
<dbReference type="Gene3D" id="3.30.565.10">
    <property type="entry name" value="Histidine kinase-like ATPase, C-terminal domain"/>
    <property type="match status" value="1"/>
</dbReference>
<proteinExistence type="predicted"/>
<dbReference type="SUPFAM" id="SSF47384">
    <property type="entry name" value="Homodimeric domain of signal transducing histidine kinase"/>
    <property type="match status" value="1"/>
</dbReference>
<protein>
    <recommendedName>
        <fullName evidence="3">histidine kinase</fullName>
        <ecNumber evidence="3">2.7.13.3</ecNumber>
    </recommendedName>
</protein>
<keyword evidence="5" id="KW-0808">Transferase</keyword>
<dbReference type="InterPro" id="IPR003661">
    <property type="entry name" value="HisK_dim/P_dom"/>
</dbReference>
<dbReference type="Gene3D" id="1.10.287.130">
    <property type="match status" value="1"/>
</dbReference>
<dbReference type="PANTHER" id="PTHR45436:SF14">
    <property type="entry name" value="SENSOR PROTEIN QSEC"/>
    <property type="match status" value="1"/>
</dbReference>
<dbReference type="InterPro" id="IPR004358">
    <property type="entry name" value="Sig_transdc_His_kin-like_C"/>
</dbReference>
<dbReference type="Pfam" id="PF00512">
    <property type="entry name" value="HisKA"/>
    <property type="match status" value="1"/>
</dbReference>
<comment type="caution">
    <text evidence="15">The sequence shown here is derived from an EMBL/GenBank/DDBJ whole genome shotgun (WGS) entry which is preliminary data.</text>
</comment>
<comment type="catalytic activity">
    <reaction evidence="1">
        <text>ATP + protein L-histidine = ADP + protein N-phospho-L-histidine.</text>
        <dbReference type="EC" id="2.7.13.3"/>
    </reaction>
</comment>
<dbReference type="InterPro" id="IPR005467">
    <property type="entry name" value="His_kinase_dom"/>
</dbReference>
<evidence type="ECO:0000259" key="14">
    <source>
        <dbReference type="PROSITE" id="PS50109"/>
    </source>
</evidence>
<evidence type="ECO:0000313" key="16">
    <source>
        <dbReference type="Proteomes" id="UP000295150"/>
    </source>
</evidence>
<keyword evidence="16" id="KW-1185">Reference proteome</keyword>
<evidence type="ECO:0000256" key="8">
    <source>
        <dbReference type="ARBA" id="ARBA00022777"/>
    </source>
</evidence>
<dbReference type="InterPro" id="IPR036890">
    <property type="entry name" value="HATPase_C_sf"/>
</dbReference>
<comment type="subcellular location">
    <subcellularLocation>
        <location evidence="2">Membrane</location>
        <topology evidence="2">Multi-pass membrane protein</topology>
    </subcellularLocation>
</comment>
<evidence type="ECO:0000256" key="7">
    <source>
        <dbReference type="ARBA" id="ARBA00022741"/>
    </source>
</evidence>
<dbReference type="EC" id="2.7.13.3" evidence="3"/>
<dbReference type="PRINTS" id="PR00344">
    <property type="entry name" value="BCTRLSENSOR"/>
</dbReference>
<keyword evidence="11" id="KW-0902">Two-component regulatory system</keyword>
<dbReference type="OrthoDB" id="9809766at2"/>
<dbReference type="CDD" id="cd00082">
    <property type="entry name" value="HisKA"/>
    <property type="match status" value="1"/>
</dbReference>
<organism evidence="15 16">
    <name type="scientific">Halomonas ventosae</name>
    <dbReference type="NCBI Taxonomy" id="229007"/>
    <lineage>
        <taxon>Bacteria</taxon>
        <taxon>Pseudomonadati</taxon>
        <taxon>Pseudomonadota</taxon>
        <taxon>Gammaproteobacteria</taxon>
        <taxon>Oceanospirillales</taxon>
        <taxon>Halomonadaceae</taxon>
        <taxon>Halomonas</taxon>
    </lineage>
</organism>
<evidence type="ECO:0000256" key="4">
    <source>
        <dbReference type="ARBA" id="ARBA00022553"/>
    </source>
</evidence>
<evidence type="ECO:0000256" key="12">
    <source>
        <dbReference type="ARBA" id="ARBA00023136"/>
    </source>
</evidence>
<evidence type="ECO:0000256" key="11">
    <source>
        <dbReference type="ARBA" id="ARBA00023012"/>
    </source>
</evidence>
<dbReference type="SUPFAM" id="SSF55874">
    <property type="entry name" value="ATPase domain of HSP90 chaperone/DNA topoisomerase II/histidine kinase"/>
    <property type="match status" value="1"/>
</dbReference>
<dbReference type="InterPro" id="IPR050428">
    <property type="entry name" value="TCS_sensor_his_kinase"/>
</dbReference>
<dbReference type="PROSITE" id="PS50109">
    <property type="entry name" value="HIS_KIN"/>
    <property type="match status" value="1"/>
</dbReference>
<keyword evidence="4" id="KW-0597">Phosphoprotein</keyword>
<evidence type="ECO:0000256" key="9">
    <source>
        <dbReference type="ARBA" id="ARBA00022840"/>
    </source>
</evidence>
<evidence type="ECO:0000256" key="13">
    <source>
        <dbReference type="SAM" id="Phobius"/>
    </source>
</evidence>
<dbReference type="PANTHER" id="PTHR45436">
    <property type="entry name" value="SENSOR HISTIDINE KINASE YKOH"/>
    <property type="match status" value="1"/>
</dbReference>
<dbReference type="GO" id="GO:0005524">
    <property type="term" value="F:ATP binding"/>
    <property type="evidence" value="ECO:0007669"/>
    <property type="project" value="UniProtKB-KW"/>
</dbReference>
<name>A0A4R6I1S8_9GAMM</name>
<reference evidence="15 16" key="1">
    <citation type="submission" date="2019-03" db="EMBL/GenBank/DDBJ databases">
        <title>Freshwater and sediment microbial communities from various areas in North America, analyzing microbe dynamics in response to fracking.</title>
        <authorList>
            <person name="Lamendella R."/>
        </authorList>
    </citation>
    <scope>NUCLEOTIDE SEQUENCE [LARGE SCALE GENOMIC DNA]</scope>
    <source>
        <strain evidence="15 16">1_TX</strain>
    </source>
</reference>
<dbReference type="InterPro" id="IPR003594">
    <property type="entry name" value="HATPase_dom"/>
</dbReference>
<dbReference type="Pfam" id="PF02518">
    <property type="entry name" value="HATPase_c"/>
    <property type="match status" value="1"/>
</dbReference>
<dbReference type="SMART" id="SM00387">
    <property type="entry name" value="HATPase_c"/>
    <property type="match status" value="1"/>
</dbReference>
<dbReference type="GO" id="GO:0005886">
    <property type="term" value="C:plasma membrane"/>
    <property type="evidence" value="ECO:0007669"/>
    <property type="project" value="TreeGrafter"/>
</dbReference>
<keyword evidence="12 13" id="KW-0472">Membrane</keyword>
<gene>
    <name evidence="15" type="ORF">DFO68_10237</name>
</gene>
<keyword evidence="7" id="KW-0547">Nucleotide-binding</keyword>
<dbReference type="Proteomes" id="UP000295150">
    <property type="component" value="Unassembled WGS sequence"/>
</dbReference>
<keyword evidence="10 13" id="KW-1133">Transmembrane helix</keyword>
<keyword evidence="8 15" id="KW-0418">Kinase</keyword>
<feature type="domain" description="Histidine kinase" evidence="14">
    <location>
        <begin position="256"/>
        <end position="472"/>
    </location>
</feature>
<dbReference type="GO" id="GO:0000155">
    <property type="term" value="F:phosphorelay sensor kinase activity"/>
    <property type="evidence" value="ECO:0007669"/>
    <property type="project" value="InterPro"/>
</dbReference>
<dbReference type="AlphaFoldDB" id="A0A4R6I1S8"/>
<evidence type="ECO:0000256" key="1">
    <source>
        <dbReference type="ARBA" id="ARBA00000085"/>
    </source>
</evidence>
<evidence type="ECO:0000313" key="15">
    <source>
        <dbReference type="EMBL" id="TDO15206.1"/>
    </source>
</evidence>
<dbReference type="InterPro" id="IPR036097">
    <property type="entry name" value="HisK_dim/P_sf"/>
</dbReference>
<keyword evidence="6 13" id="KW-0812">Transmembrane</keyword>
<evidence type="ECO:0000256" key="5">
    <source>
        <dbReference type="ARBA" id="ARBA00022679"/>
    </source>
</evidence>
<keyword evidence="9" id="KW-0067">ATP-binding</keyword>
<accession>A0A4R6I1S8</accession>
<feature type="transmembrane region" description="Helical" evidence="13">
    <location>
        <begin position="174"/>
        <end position="194"/>
    </location>
</feature>
<evidence type="ECO:0000256" key="6">
    <source>
        <dbReference type="ARBA" id="ARBA00022692"/>
    </source>
</evidence>